<feature type="domain" description="Fe2OG dioxygenase" evidence="8">
    <location>
        <begin position="190"/>
        <end position="297"/>
    </location>
</feature>
<dbReference type="PANTHER" id="PTHR10869">
    <property type="entry name" value="PROLYL 4-HYDROXYLASE ALPHA SUBUNIT"/>
    <property type="match status" value="1"/>
</dbReference>
<evidence type="ECO:0000256" key="7">
    <source>
        <dbReference type="SAM" id="MobiDB-lite"/>
    </source>
</evidence>
<dbReference type="Gene3D" id="2.60.120.620">
    <property type="entry name" value="q2cbj1_9rhob like domain"/>
    <property type="match status" value="1"/>
</dbReference>
<evidence type="ECO:0000256" key="4">
    <source>
        <dbReference type="ARBA" id="ARBA00022964"/>
    </source>
</evidence>
<dbReference type="InterPro" id="IPR006620">
    <property type="entry name" value="Pro_4_hyd_alph"/>
</dbReference>
<keyword evidence="2" id="KW-0479">Metal-binding</keyword>
<keyword evidence="10" id="KW-1185">Reference proteome</keyword>
<dbReference type="InterPro" id="IPR044862">
    <property type="entry name" value="Pro_4_hyd_alph_FE2OG_OXY"/>
</dbReference>
<evidence type="ECO:0000256" key="2">
    <source>
        <dbReference type="ARBA" id="ARBA00022723"/>
    </source>
</evidence>
<feature type="compositionally biased region" description="Acidic residues" evidence="7">
    <location>
        <begin position="146"/>
        <end position="155"/>
    </location>
</feature>
<feature type="region of interest" description="Disordered" evidence="7">
    <location>
        <begin position="139"/>
        <end position="158"/>
    </location>
</feature>
<evidence type="ECO:0000256" key="1">
    <source>
        <dbReference type="ARBA" id="ARBA00001961"/>
    </source>
</evidence>
<evidence type="ECO:0000256" key="3">
    <source>
        <dbReference type="ARBA" id="ARBA00022896"/>
    </source>
</evidence>
<keyword evidence="3" id="KW-0847">Vitamin C</keyword>
<comment type="caution">
    <text evidence="9">The sequence shown here is derived from an EMBL/GenBank/DDBJ whole genome shotgun (WGS) entry which is preliminary data.</text>
</comment>
<gene>
    <name evidence="9" type="ORF">E9531_10205</name>
</gene>
<dbReference type="Proteomes" id="UP000308917">
    <property type="component" value="Unassembled WGS sequence"/>
</dbReference>
<name>A0A4S8F111_9BURK</name>
<organism evidence="9 10">
    <name type="scientific">Lampropedia puyangensis</name>
    <dbReference type="NCBI Taxonomy" id="1330072"/>
    <lineage>
        <taxon>Bacteria</taxon>
        <taxon>Pseudomonadati</taxon>
        <taxon>Pseudomonadota</taxon>
        <taxon>Betaproteobacteria</taxon>
        <taxon>Burkholderiales</taxon>
        <taxon>Comamonadaceae</taxon>
        <taxon>Lampropedia</taxon>
    </lineage>
</organism>
<keyword evidence="6" id="KW-0408">Iron</keyword>
<evidence type="ECO:0000256" key="5">
    <source>
        <dbReference type="ARBA" id="ARBA00023002"/>
    </source>
</evidence>
<keyword evidence="5" id="KW-0560">Oxidoreductase</keyword>
<keyword evidence="4 9" id="KW-0223">Dioxygenase</keyword>
<dbReference type="EMBL" id="STFG01000010">
    <property type="protein sequence ID" value="THU00637.1"/>
    <property type="molecule type" value="Genomic_DNA"/>
</dbReference>
<proteinExistence type="predicted"/>
<sequence>MPFSSNPHLASVTPELRQWIVDQAQAGVSAPKVLQAMLDAGWTEDVALAALEAVLTEHLQRNKPEQFENMPAIAKSDEPESVPVPDLALSGSPSFLDAGDRNVKVVMHLKLPRVVVLEGLLTPQECELMIELAKPRMQRSLTVDSQSEEGGDELNDDRTSEGMFFERGEHPVIAALEQRIAHLLGWPVENGEGLQVLHYGPKAEYKPHYDYFEPGLPSTSALLRRGGQRVGTLLLYLNTPVSGGGTTFPNAGLEIAAQQGTAVFFSFDKPHPSTLSLHGGAPVVEGQKWVATKWLRERAFH</sequence>
<dbReference type="AlphaFoldDB" id="A0A4S8F111"/>
<comment type="cofactor">
    <cofactor evidence="1">
        <name>L-ascorbate</name>
        <dbReference type="ChEBI" id="CHEBI:38290"/>
    </cofactor>
</comment>
<evidence type="ECO:0000313" key="10">
    <source>
        <dbReference type="Proteomes" id="UP000308917"/>
    </source>
</evidence>
<dbReference type="GO" id="GO:0004656">
    <property type="term" value="F:procollagen-proline 4-dioxygenase activity"/>
    <property type="evidence" value="ECO:0007669"/>
    <property type="project" value="TreeGrafter"/>
</dbReference>
<dbReference type="Pfam" id="PF13640">
    <property type="entry name" value="2OG-FeII_Oxy_3"/>
    <property type="match status" value="1"/>
</dbReference>
<dbReference type="SMART" id="SM00702">
    <property type="entry name" value="P4Hc"/>
    <property type="match status" value="1"/>
</dbReference>
<dbReference type="RefSeq" id="WP_136573655.1">
    <property type="nucleotide sequence ID" value="NZ_STFG01000010.1"/>
</dbReference>
<reference evidence="9 10" key="1">
    <citation type="journal article" date="2015" name="Antonie Van Leeuwenhoek">
        <title>Lampropedia puyangensis sp. nov., isolated from symptomatic bark of Populus ? euramericana canker and emended description of Lampropedia hyalina (Ehrenberg 1832) Lee et al. 2004.</title>
        <authorList>
            <person name="Li Y."/>
            <person name="Wang T."/>
            <person name="Piao C.G."/>
            <person name="Wang L.F."/>
            <person name="Tian G.Z."/>
            <person name="Zhu T.H."/>
            <person name="Guo M.W."/>
        </authorList>
    </citation>
    <scope>NUCLEOTIDE SEQUENCE [LARGE SCALE GENOMIC DNA]</scope>
    <source>
        <strain evidence="9 10">2-bin</strain>
    </source>
</reference>
<dbReference type="GO" id="GO:0031418">
    <property type="term" value="F:L-ascorbic acid binding"/>
    <property type="evidence" value="ECO:0007669"/>
    <property type="project" value="UniProtKB-KW"/>
</dbReference>
<protein>
    <submittedName>
        <fullName evidence="9">2-oxoglutarate-dependent dioxygenase</fullName>
    </submittedName>
</protein>
<evidence type="ECO:0000256" key="6">
    <source>
        <dbReference type="ARBA" id="ARBA00023004"/>
    </source>
</evidence>
<evidence type="ECO:0000259" key="8">
    <source>
        <dbReference type="PROSITE" id="PS51471"/>
    </source>
</evidence>
<evidence type="ECO:0000313" key="9">
    <source>
        <dbReference type="EMBL" id="THU00637.1"/>
    </source>
</evidence>
<dbReference type="GO" id="GO:0005506">
    <property type="term" value="F:iron ion binding"/>
    <property type="evidence" value="ECO:0007669"/>
    <property type="project" value="InterPro"/>
</dbReference>
<accession>A0A4S8F111</accession>
<dbReference type="InterPro" id="IPR045054">
    <property type="entry name" value="P4HA-like"/>
</dbReference>
<dbReference type="OrthoDB" id="269774at2"/>
<dbReference type="PROSITE" id="PS51471">
    <property type="entry name" value="FE2OG_OXY"/>
    <property type="match status" value="1"/>
</dbReference>
<dbReference type="PANTHER" id="PTHR10869:SF246">
    <property type="entry name" value="TRANSMEMBRANE PROLYL 4-HYDROXYLASE"/>
    <property type="match status" value="1"/>
</dbReference>
<dbReference type="InterPro" id="IPR005123">
    <property type="entry name" value="Oxoglu/Fe-dep_dioxygenase_dom"/>
</dbReference>